<accession>A0ABN9MNG2</accession>
<name>A0ABN9MNG2_9NEOB</name>
<organism evidence="2 3">
    <name type="scientific">Ranitomeya imitator</name>
    <name type="common">mimic poison frog</name>
    <dbReference type="NCBI Taxonomy" id="111125"/>
    <lineage>
        <taxon>Eukaryota</taxon>
        <taxon>Metazoa</taxon>
        <taxon>Chordata</taxon>
        <taxon>Craniata</taxon>
        <taxon>Vertebrata</taxon>
        <taxon>Euteleostomi</taxon>
        <taxon>Amphibia</taxon>
        <taxon>Batrachia</taxon>
        <taxon>Anura</taxon>
        <taxon>Neobatrachia</taxon>
        <taxon>Hyloidea</taxon>
        <taxon>Dendrobatidae</taxon>
        <taxon>Dendrobatinae</taxon>
        <taxon>Ranitomeya</taxon>
    </lineage>
</organism>
<proteinExistence type="predicted"/>
<evidence type="ECO:0000313" key="3">
    <source>
        <dbReference type="Proteomes" id="UP001176940"/>
    </source>
</evidence>
<protein>
    <submittedName>
        <fullName evidence="2">Uncharacterized protein</fullName>
    </submittedName>
</protein>
<keyword evidence="3" id="KW-1185">Reference proteome</keyword>
<reference evidence="2" key="1">
    <citation type="submission" date="2023-07" db="EMBL/GenBank/DDBJ databases">
        <authorList>
            <person name="Stuckert A."/>
        </authorList>
    </citation>
    <scope>NUCLEOTIDE SEQUENCE</scope>
</reference>
<sequence>MEATEDPVEGKDMTGGDMTENERNQKLLDIEARQQILLENTAVCNNILVQLHRLQKTLVEKENAESACESSHQSKS</sequence>
<evidence type="ECO:0000313" key="2">
    <source>
        <dbReference type="EMBL" id="CAJ0967254.1"/>
    </source>
</evidence>
<feature type="region of interest" description="Disordered" evidence="1">
    <location>
        <begin position="1"/>
        <end position="23"/>
    </location>
</feature>
<dbReference type="EMBL" id="CAUEEQ010078187">
    <property type="protein sequence ID" value="CAJ0967254.1"/>
    <property type="molecule type" value="Genomic_DNA"/>
</dbReference>
<gene>
    <name evidence="2" type="ORF">RIMI_LOCUS22085302</name>
</gene>
<feature type="compositionally biased region" description="Basic and acidic residues" evidence="1">
    <location>
        <begin position="8"/>
        <end position="23"/>
    </location>
</feature>
<evidence type="ECO:0000256" key="1">
    <source>
        <dbReference type="SAM" id="MobiDB-lite"/>
    </source>
</evidence>
<dbReference type="Proteomes" id="UP001176940">
    <property type="component" value="Unassembled WGS sequence"/>
</dbReference>
<comment type="caution">
    <text evidence="2">The sequence shown here is derived from an EMBL/GenBank/DDBJ whole genome shotgun (WGS) entry which is preliminary data.</text>
</comment>